<organism evidence="1 2">
    <name type="scientific">Eumeta variegata</name>
    <name type="common">Bagworm moth</name>
    <name type="synonym">Eumeta japonica</name>
    <dbReference type="NCBI Taxonomy" id="151549"/>
    <lineage>
        <taxon>Eukaryota</taxon>
        <taxon>Metazoa</taxon>
        <taxon>Ecdysozoa</taxon>
        <taxon>Arthropoda</taxon>
        <taxon>Hexapoda</taxon>
        <taxon>Insecta</taxon>
        <taxon>Pterygota</taxon>
        <taxon>Neoptera</taxon>
        <taxon>Endopterygota</taxon>
        <taxon>Lepidoptera</taxon>
        <taxon>Glossata</taxon>
        <taxon>Ditrysia</taxon>
        <taxon>Tineoidea</taxon>
        <taxon>Psychidae</taxon>
        <taxon>Oiketicinae</taxon>
        <taxon>Eumeta</taxon>
    </lineage>
</organism>
<dbReference type="Proteomes" id="UP000299102">
    <property type="component" value="Unassembled WGS sequence"/>
</dbReference>
<dbReference type="AlphaFoldDB" id="A0A4C1TZ13"/>
<evidence type="ECO:0000313" key="2">
    <source>
        <dbReference type="Proteomes" id="UP000299102"/>
    </source>
</evidence>
<reference evidence="1 2" key="1">
    <citation type="journal article" date="2019" name="Commun. Biol.">
        <title>The bagworm genome reveals a unique fibroin gene that provides high tensile strength.</title>
        <authorList>
            <person name="Kono N."/>
            <person name="Nakamura H."/>
            <person name="Ohtoshi R."/>
            <person name="Tomita M."/>
            <person name="Numata K."/>
            <person name="Arakawa K."/>
        </authorList>
    </citation>
    <scope>NUCLEOTIDE SEQUENCE [LARGE SCALE GENOMIC DNA]</scope>
</reference>
<name>A0A4C1TZ13_EUMVA</name>
<keyword evidence="2" id="KW-1185">Reference proteome</keyword>
<protein>
    <submittedName>
        <fullName evidence="1">Uncharacterized protein</fullName>
    </submittedName>
</protein>
<dbReference type="EMBL" id="BGZK01000106">
    <property type="protein sequence ID" value="GBP19247.1"/>
    <property type="molecule type" value="Genomic_DNA"/>
</dbReference>
<evidence type="ECO:0000313" key="1">
    <source>
        <dbReference type="EMBL" id="GBP19247.1"/>
    </source>
</evidence>
<comment type="caution">
    <text evidence="1">The sequence shown here is derived from an EMBL/GenBank/DDBJ whole genome shotgun (WGS) entry which is preliminary data.</text>
</comment>
<gene>
    <name evidence="1" type="ORF">EVAR_79846_1</name>
</gene>
<accession>A0A4C1TZ13</accession>
<proteinExistence type="predicted"/>
<sequence>MPNPLGARPAHAATDSHSRMTIRIDVSASRLCIRNVVRSTNRQPIEVSYGTRIRETVDQRSRATFSIQRASGSMLHHRQESTNKFYIEAKPIGKSFRKPFAARLGLPHGGYAAVDLQPRQLLALAPNTSYV</sequence>